<dbReference type="Pfam" id="PF12796">
    <property type="entry name" value="Ank_2"/>
    <property type="match status" value="5"/>
</dbReference>
<feature type="domain" description="RING-type" evidence="8">
    <location>
        <begin position="963"/>
        <end position="996"/>
    </location>
</feature>
<feature type="domain" description="RING-type" evidence="8">
    <location>
        <begin position="465"/>
        <end position="498"/>
    </location>
</feature>
<dbReference type="Pfam" id="PF13920">
    <property type="entry name" value="zf-C3HC4_3"/>
    <property type="match status" value="2"/>
</dbReference>
<keyword evidence="4" id="KW-0862">Zinc</keyword>
<keyword evidence="5 6" id="KW-0040">ANK repeat</keyword>
<dbReference type="Proteomes" id="UP000243217">
    <property type="component" value="Unassembled WGS sequence"/>
</dbReference>
<evidence type="ECO:0000256" key="7">
    <source>
        <dbReference type="PROSITE-ProRule" id="PRU00175"/>
    </source>
</evidence>
<dbReference type="PANTHER" id="PTHR24123:SF141">
    <property type="entry name" value="ANKYRIN 2, ISOFORM U"/>
    <property type="match status" value="1"/>
</dbReference>
<dbReference type="OrthoDB" id="9995210at2759"/>
<evidence type="ECO:0000313" key="9">
    <source>
        <dbReference type="EMBL" id="OQR99420.1"/>
    </source>
</evidence>
<dbReference type="SMART" id="SM00248">
    <property type="entry name" value="ANK"/>
    <property type="match status" value="16"/>
</dbReference>
<dbReference type="Pfam" id="PF00023">
    <property type="entry name" value="Ank"/>
    <property type="match status" value="2"/>
</dbReference>
<keyword evidence="2" id="KW-0677">Repeat</keyword>
<evidence type="ECO:0000313" key="10">
    <source>
        <dbReference type="Proteomes" id="UP000243217"/>
    </source>
</evidence>
<accession>A0A1V9ZNR6</accession>
<feature type="repeat" description="ANK" evidence="6">
    <location>
        <begin position="625"/>
        <end position="647"/>
    </location>
</feature>
<dbReference type="PRINTS" id="PR01415">
    <property type="entry name" value="ANKYRIN"/>
</dbReference>
<name>A0A1V9ZNR6_9STRA</name>
<dbReference type="Gene3D" id="1.25.40.20">
    <property type="entry name" value="Ankyrin repeat-containing domain"/>
    <property type="match status" value="6"/>
</dbReference>
<dbReference type="SMART" id="SM00184">
    <property type="entry name" value="RING"/>
    <property type="match status" value="3"/>
</dbReference>
<dbReference type="Pfam" id="PF13637">
    <property type="entry name" value="Ank_4"/>
    <property type="match status" value="1"/>
</dbReference>
<dbReference type="InterPro" id="IPR036770">
    <property type="entry name" value="Ankyrin_rpt-contain_sf"/>
</dbReference>
<dbReference type="SUPFAM" id="SSF57850">
    <property type="entry name" value="RING/U-box"/>
    <property type="match status" value="2"/>
</dbReference>
<organism evidence="9 10">
    <name type="scientific">Thraustotheca clavata</name>
    <dbReference type="NCBI Taxonomy" id="74557"/>
    <lineage>
        <taxon>Eukaryota</taxon>
        <taxon>Sar</taxon>
        <taxon>Stramenopiles</taxon>
        <taxon>Oomycota</taxon>
        <taxon>Saprolegniomycetes</taxon>
        <taxon>Saprolegniales</taxon>
        <taxon>Achlyaceae</taxon>
        <taxon>Thraustotheca</taxon>
    </lineage>
</organism>
<dbReference type="InterPro" id="IPR002110">
    <property type="entry name" value="Ankyrin_rpt"/>
</dbReference>
<evidence type="ECO:0000256" key="4">
    <source>
        <dbReference type="ARBA" id="ARBA00022833"/>
    </source>
</evidence>
<dbReference type="CDD" id="cd16520">
    <property type="entry name" value="RING-HC_MIBs-like"/>
    <property type="match status" value="2"/>
</dbReference>
<feature type="repeat" description="ANK" evidence="6">
    <location>
        <begin position="739"/>
        <end position="771"/>
    </location>
</feature>
<feature type="repeat" description="ANK" evidence="6">
    <location>
        <begin position="348"/>
        <end position="380"/>
    </location>
</feature>
<feature type="repeat" description="ANK" evidence="6">
    <location>
        <begin position="1077"/>
        <end position="1109"/>
    </location>
</feature>
<feature type="repeat" description="ANK" evidence="6">
    <location>
        <begin position="1110"/>
        <end position="1142"/>
    </location>
</feature>
<keyword evidence="3 7" id="KW-0863">Zinc-finger</keyword>
<evidence type="ECO:0000259" key="8">
    <source>
        <dbReference type="PROSITE" id="PS50089"/>
    </source>
</evidence>
<evidence type="ECO:0000256" key="5">
    <source>
        <dbReference type="ARBA" id="ARBA00023043"/>
    </source>
</evidence>
<feature type="repeat" description="ANK" evidence="6">
    <location>
        <begin position="226"/>
        <end position="258"/>
    </location>
</feature>
<dbReference type="PROSITE" id="PS50297">
    <property type="entry name" value="ANK_REP_REGION"/>
    <property type="match status" value="9"/>
</dbReference>
<dbReference type="EMBL" id="JNBS01001811">
    <property type="protein sequence ID" value="OQR99420.1"/>
    <property type="molecule type" value="Genomic_DNA"/>
</dbReference>
<evidence type="ECO:0000256" key="3">
    <source>
        <dbReference type="ARBA" id="ARBA00022771"/>
    </source>
</evidence>
<feature type="repeat" description="ANK" evidence="6">
    <location>
        <begin position="104"/>
        <end position="136"/>
    </location>
</feature>
<reference evidence="9 10" key="1">
    <citation type="journal article" date="2014" name="Genome Biol. Evol.">
        <title>The secreted proteins of Achlya hypogyna and Thraustotheca clavata identify the ancestral oomycete secretome and reveal gene acquisitions by horizontal gene transfer.</title>
        <authorList>
            <person name="Misner I."/>
            <person name="Blouin N."/>
            <person name="Leonard G."/>
            <person name="Richards T.A."/>
            <person name="Lane C.E."/>
        </authorList>
    </citation>
    <scope>NUCLEOTIDE SEQUENCE [LARGE SCALE GENOMIC DNA]</scope>
    <source>
        <strain evidence="9 10">ATCC 34112</strain>
    </source>
</reference>
<comment type="caution">
    <text evidence="9">The sequence shown here is derived from an EMBL/GenBank/DDBJ whole genome shotgun (WGS) entry which is preliminary data.</text>
</comment>
<feature type="repeat" description="ANK" evidence="6">
    <location>
        <begin position="592"/>
        <end position="624"/>
    </location>
</feature>
<dbReference type="AlphaFoldDB" id="A0A1V9ZNR6"/>
<dbReference type="SMART" id="SM00547">
    <property type="entry name" value="ZnF_RBZ"/>
    <property type="match status" value="4"/>
</dbReference>
<feature type="non-terminal residue" evidence="9">
    <location>
        <position position="1223"/>
    </location>
</feature>
<dbReference type="InterPro" id="IPR051165">
    <property type="entry name" value="Multifunctional_ANK_Repeat"/>
</dbReference>
<dbReference type="PROSITE" id="PS50089">
    <property type="entry name" value="ZF_RING_2"/>
    <property type="match status" value="3"/>
</dbReference>
<feature type="repeat" description="ANK" evidence="6">
    <location>
        <begin position="71"/>
        <end position="103"/>
    </location>
</feature>
<dbReference type="PROSITE" id="PS50088">
    <property type="entry name" value="ANK_REPEAT"/>
    <property type="match status" value="9"/>
</dbReference>
<evidence type="ECO:0000256" key="2">
    <source>
        <dbReference type="ARBA" id="ARBA00022737"/>
    </source>
</evidence>
<evidence type="ECO:0000256" key="6">
    <source>
        <dbReference type="PROSITE-ProRule" id="PRU00023"/>
    </source>
</evidence>
<gene>
    <name evidence="9" type="ORF">THRCLA_06525</name>
</gene>
<feature type="domain" description="RING-type" evidence="8">
    <location>
        <begin position="515"/>
        <end position="548"/>
    </location>
</feature>
<dbReference type="InterPro" id="IPR001841">
    <property type="entry name" value="Znf_RING"/>
</dbReference>
<dbReference type="InterPro" id="IPR001876">
    <property type="entry name" value="Znf_RanBP2"/>
</dbReference>
<dbReference type="SUPFAM" id="SSF48403">
    <property type="entry name" value="Ankyrin repeat"/>
    <property type="match status" value="3"/>
</dbReference>
<proteinExistence type="predicted"/>
<dbReference type="GO" id="GO:0008270">
    <property type="term" value="F:zinc ion binding"/>
    <property type="evidence" value="ECO:0007669"/>
    <property type="project" value="UniProtKB-KW"/>
</dbReference>
<evidence type="ECO:0000256" key="1">
    <source>
        <dbReference type="ARBA" id="ARBA00022723"/>
    </source>
</evidence>
<keyword evidence="1" id="KW-0479">Metal-binding</keyword>
<dbReference type="InterPro" id="IPR013083">
    <property type="entry name" value="Znf_RING/FYVE/PHD"/>
</dbReference>
<protein>
    <submittedName>
        <fullName evidence="9">Ankyrin-1-like</fullName>
    </submittedName>
</protein>
<sequence>MVQEMLAAQAFAGNWSDVEDSLFEQRGGDINGTTGDMNWTTLTLAASQNKLDIVLLLLQYNTVRLNQPNAIGNTALHEAAKYGHLEIAQALVHAGANVNKRNQEGMTPLHKAAKNGYLDVVRCLLDAGAIPTMPNLKGDMAFAIATESSIQDLLITRMRSDGECALRRLWPELTRRVASQSIVDINAPFGRDQWTLLSYASMHNQIDLVDLLLCYDNIDINLANADGMTPLHEAAKYDNVEILVMLLQLGACTFLKNKDGLLPIQIASSEGQSLFLCTHLLSFGDIALRHNWSEIKRRIRQRQIPDINEPFGEKDWTLLSYATLNNEIELVELLLRYPNIDIDRTNQDGMTPLHEAAKSNWLPLLAILLHVGASTRSKNVEGQRPMDIASIEGRSIIRQIFLASLKHPSNQEPAEPDIICPRCTFVNTKLDLECGMCEMSLQTNNSESVEALKQRIHIMEEASLCCICDERVKDTVFLCGHETCMDCALQITDCPNCRAPITHQQVARYEENALCPICLIKHKNTVFTCGHEICMRYALKLADCPICRKPIVARIRRFDWTALALACKAGQTNIVSLLIAYNGVLLGKPSKDGKTPLHVAAKYDQPLIVQMLIDSGANVNAVDKDGRTPLHEAAMYGCKPVVFKLLQDSRFGDLPVDVAKVGVRDVLHMRTYSLTECAQRGLWSDVSYRLGQMMHVDLNIRFGESNWTLLSYAVINNKEDIVETLLSYEGINVNLANNDGMTPLHEATQRDYLGILRRLLQGEADTKLRNNVITKEGKYAFDLASTRGKEILQEYELPFQYTCPNCTYINASDCDSCEMCDEVIEVNTLLNHLQLSMPRPHSDSYESYSDDGDTQTCQACTYQNIMSNDVCEMCGNDLPGFEDARSNNSIENPIQNTNQDIPQTTPQISPDEIACPQCTYHNPIDGIECIICGAQMKESCPIDLTELSRLKDQVAQYEEAALCPICLEESKNTVFTCGHETCMECAVKLVNCPTCRKPIVARIRRFAMGDSMADLALSERWDELEGALKSTGTHDINATTGPMELCALSLAARHGQVELVNLLLHCNDVQVNKESRDRSTPLHEAARNGHLDVMQALVSAGAELNAKNKDGWTPLHEAARNGHLDIVKSLLAAGANPQLANKNGDKPFAVAKRMQVRELLRGRMLTVGECALHGKWNEVKRRITNQTIDDINEPFGARDWTLLSFTVWYNQVDLVDLILGYRN</sequence>
<dbReference type="STRING" id="74557.A0A1V9ZNR6"/>
<dbReference type="Gene3D" id="3.30.40.10">
    <property type="entry name" value="Zinc/RING finger domain, C3HC4 (zinc finger)"/>
    <property type="match status" value="3"/>
</dbReference>
<dbReference type="PANTHER" id="PTHR24123">
    <property type="entry name" value="ANKYRIN REPEAT-CONTAINING"/>
    <property type="match status" value="1"/>
</dbReference>
<keyword evidence="10" id="KW-1185">Reference proteome</keyword>